<evidence type="ECO:0000259" key="2">
    <source>
        <dbReference type="Pfam" id="PF01494"/>
    </source>
</evidence>
<evidence type="ECO:0000256" key="1">
    <source>
        <dbReference type="ARBA" id="ARBA00023002"/>
    </source>
</evidence>
<sequence length="388" mass="42884">MSLLIVGCGPVGMTLAGLLAQQGEAVQVIDKRLELSTLPRGIAVNQASLAVFDQLGIGTQLDTLGLRVPRMNLYRRKAYFADINFYQLDIERPHFFHLTQDVIERALYRRISELGVSIRQGLELQALQETPTGVVATCTHPDGTEEHIFADHVIACDGGNSTARRLLDIPVDQAMYAGYFVVADVSFDTLPLTNNEMHCFCGVDGYLMIVPIPGGSYRVIASFPGEDPQSGFDAAFIERIIREMTPITANVQHLHWITHSAFGHRIASRARVGRVFFAGDAWHQFSPIGGTNMNLGIEDAAVLARAILARDLDAYELPRLEAVARNLAVTRYLSRLLVRSPDLATTERPFGAPSLERLLHDELPRFLTGLRTRIPTAEPRRETEVATA</sequence>
<dbReference type="PANTHER" id="PTHR43476">
    <property type="entry name" value="3-(3-HYDROXY-PHENYL)PROPIONATE/3-HYDROXYCINNAMIC ACID HYDROXYLASE"/>
    <property type="match status" value="1"/>
</dbReference>
<name>A0A848P9U7_9RALS</name>
<feature type="domain" description="FAD-binding" evidence="2">
    <location>
        <begin position="3"/>
        <end position="308"/>
    </location>
</feature>
<proteinExistence type="predicted"/>
<organism evidence="3 4">
    <name type="scientific">Ralstonia insidiosa</name>
    <dbReference type="NCBI Taxonomy" id="190721"/>
    <lineage>
        <taxon>Bacteria</taxon>
        <taxon>Pseudomonadati</taxon>
        <taxon>Pseudomonadota</taxon>
        <taxon>Betaproteobacteria</taxon>
        <taxon>Burkholderiales</taxon>
        <taxon>Burkholderiaceae</taxon>
        <taxon>Ralstonia</taxon>
    </lineage>
</organism>
<reference evidence="3 4" key="1">
    <citation type="submission" date="2020-04" db="EMBL/GenBank/DDBJ databases">
        <title>Ralstonia insidiosa genome sequencing and assembly.</title>
        <authorList>
            <person name="Martins R.C.R."/>
            <person name="Perdigao-Neto L.V."/>
            <person name="Levin A.S.S."/>
            <person name="Costa S.F."/>
        </authorList>
    </citation>
    <scope>NUCLEOTIDE SEQUENCE [LARGE SCALE GENOMIC DNA]</scope>
    <source>
        <strain evidence="3 4">5047</strain>
    </source>
</reference>
<dbReference type="SUPFAM" id="SSF51905">
    <property type="entry name" value="FAD/NAD(P)-binding domain"/>
    <property type="match status" value="1"/>
</dbReference>
<dbReference type="PRINTS" id="PR00420">
    <property type="entry name" value="RNGMNOXGNASE"/>
</dbReference>
<dbReference type="Gene3D" id="3.30.70.2450">
    <property type="match status" value="1"/>
</dbReference>
<dbReference type="Gene3D" id="3.50.50.60">
    <property type="entry name" value="FAD/NAD(P)-binding domain"/>
    <property type="match status" value="1"/>
</dbReference>
<dbReference type="GO" id="GO:0019622">
    <property type="term" value="P:3-(3-hydroxy)phenylpropionate catabolic process"/>
    <property type="evidence" value="ECO:0007669"/>
    <property type="project" value="TreeGrafter"/>
</dbReference>
<dbReference type="InterPro" id="IPR050631">
    <property type="entry name" value="PheA/TfdB_FAD_monoxygenase"/>
</dbReference>
<dbReference type="PANTHER" id="PTHR43476:SF3">
    <property type="entry name" value="FAD-BINDING MONOOXYGENASE"/>
    <property type="match status" value="1"/>
</dbReference>
<dbReference type="RefSeq" id="WP_169341637.1">
    <property type="nucleotide sequence ID" value="NZ_JABBZM010000032.1"/>
</dbReference>
<dbReference type="Pfam" id="PF01494">
    <property type="entry name" value="FAD_binding_3"/>
    <property type="match status" value="1"/>
</dbReference>
<dbReference type="Proteomes" id="UP000575469">
    <property type="component" value="Unassembled WGS sequence"/>
</dbReference>
<evidence type="ECO:0000313" key="4">
    <source>
        <dbReference type="Proteomes" id="UP000575469"/>
    </source>
</evidence>
<keyword evidence="3" id="KW-0503">Monooxygenase</keyword>
<keyword evidence="1" id="KW-0560">Oxidoreductase</keyword>
<dbReference type="AlphaFoldDB" id="A0A848P9U7"/>
<comment type="caution">
    <text evidence="3">The sequence shown here is derived from an EMBL/GenBank/DDBJ whole genome shotgun (WGS) entry which is preliminary data.</text>
</comment>
<dbReference type="EMBL" id="JABBZM010000032">
    <property type="protein sequence ID" value="NMV41404.1"/>
    <property type="molecule type" value="Genomic_DNA"/>
</dbReference>
<dbReference type="InterPro" id="IPR002938">
    <property type="entry name" value="FAD-bd"/>
</dbReference>
<dbReference type="GO" id="GO:0071949">
    <property type="term" value="F:FAD binding"/>
    <property type="evidence" value="ECO:0007669"/>
    <property type="project" value="InterPro"/>
</dbReference>
<protein>
    <submittedName>
        <fullName evidence="3">FAD-dependent monooxygenase</fullName>
    </submittedName>
</protein>
<accession>A0A848P9U7</accession>
<dbReference type="InterPro" id="IPR036188">
    <property type="entry name" value="FAD/NAD-bd_sf"/>
</dbReference>
<dbReference type="GO" id="GO:0008688">
    <property type="term" value="F:3-(3-hydroxyphenyl)propionate hydroxylase activity"/>
    <property type="evidence" value="ECO:0007669"/>
    <property type="project" value="TreeGrafter"/>
</dbReference>
<gene>
    <name evidence="3" type="ORF">HGR00_26140</name>
</gene>
<evidence type="ECO:0000313" key="3">
    <source>
        <dbReference type="EMBL" id="NMV41404.1"/>
    </source>
</evidence>